<feature type="transmembrane region" description="Helical" evidence="1">
    <location>
        <begin position="185"/>
        <end position="207"/>
    </location>
</feature>
<feature type="transmembrane region" description="Helical" evidence="1">
    <location>
        <begin position="27"/>
        <end position="48"/>
    </location>
</feature>
<keyword evidence="1" id="KW-0812">Transmembrane</keyword>
<name>A0A1G2SKC7_9BACT</name>
<dbReference type="Pfam" id="PF05552">
    <property type="entry name" value="MS_channel_1st_1"/>
    <property type="match status" value="2"/>
</dbReference>
<dbReference type="EMBL" id="MHUZ01000030">
    <property type="protein sequence ID" value="OHA85138.1"/>
    <property type="molecule type" value="Genomic_DNA"/>
</dbReference>
<dbReference type="STRING" id="1802730.A2591_04130"/>
<keyword evidence="1" id="KW-1133">Transmembrane helix</keyword>
<comment type="caution">
    <text evidence="2">The sequence shown here is derived from an EMBL/GenBank/DDBJ whole genome shotgun (WGS) entry which is preliminary data.</text>
</comment>
<gene>
    <name evidence="2" type="ORF">A2591_04130</name>
</gene>
<evidence type="ECO:0008006" key="4">
    <source>
        <dbReference type="Google" id="ProtNLM"/>
    </source>
</evidence>
<feature type="transmembrane region" description="Helical" evidence="1">
    <location>
        <begin position="81"/>
        <end position="104"/>
    </location>
</feature>
<reference evidence="2 3" key="1">
    <citation type="journal article" date="2016" name="Nat. Commun.">
        <title>Thousands of microbial genomes shed light on interconnected biogeochemical processes in an aquifer system.</title>
        <authorList>
            <person name="Anantharaman K."/>
            <person name="Brown C.T."/>
            <person name="Hug L.A."/>
            <person name="Sharon I."/>
            <person name="Castelle C.J."/>
            <person name="Probst A.J."/>
            <person name="Thomas B.C."/>
            <person name="Singh A."/>
            <person name="Wilkins M.J."/>
            <person name="Karaoz U."/>
            <person name="Brodie E.L."/>
            <person name="Williams K.H."/>
            <person name="Hubbard S.S."/>
            <person name="Banfield J.F."/>
        </authorList>
    </citation>
    <scope>NUCLEOTIDE SEQUENCE [LARGE SCALE GENOMIC DNA]</scope>
</reference>
<protein>
    <recommendedName>
        <fullName evidence="4">Small-conductance mechanosensitive ion channel</fullName>
    </recommendedName>
</protein>
<feature type="transmembrane region" description="Helical" evidence="1">
    <location>
        <begin position="116"/>
        <end position="137"/>
    </location>
</feature>
<proteinExistence type="predicted"/>
<organism evidence="2 3">
    <name type="scientific">Candidatus Yonathbacteria bacterium RIFOXYD1_FULL_52_36</name>
    <dbReference type="NCBI Taxonomy" id="1802730"/>
    <lineage>
        <taxon>Bacteria</taxon>
        <taxon>Candidatus Yonathiibacteriota</taxon>
    </lineage>
</organism>
<dbReference type="Proteomes" id="UP000178168">
    <property type="component" value="Unassembled WGS sequence"/>
</dbReference>
<evidence type="ECO:0000256" key="1">
    <source>
        <dbReference type="SAM" id="Phobius"/>
    </source>
</evidence>
<evidence type="ECO:0000313" key="2">
    <source>
        <dbReference type="EMBL" id="OHA85138.1"/>
    </source>
</evidence>
<dbReference type="InterPro" id="IPR008910">
    <property type="entry name" value="MSC_TM_helix"/>
</dbReference>
<keyword evidence="1" id="KW-0472">Membrane</keyword>
<sequence>MLTTWGTELTNSFNSVGGGVLNILPKVIVALVIFIAGWIIGAVLARVIEQLFKALKVDKALDMAGLGDLVSKAGYSLNSGAFIGALVKWFVIVAFLIASLDVIGLSQVNDFLQGTVVFYLPKVIAAALVLIIGGVLAEVVQKGVSGSVRAAGVRSAGFFGGVARWAVWVFAILIALQLVGIVGAFAQTLFTGFVAMIAIAGGIAFGMGGRDAAARYIEKLREEISTNGR</sequence>
<evidence type="ECO:0000313" key="3">
    <source>
        <dbReference type="Proteomes" id="UP000178168"/>
    </source>
</evidence>
<feature type="transmembrane region" description="Helical" evidence="1">
    <location>
        <begin position="158"/>
        <end position="179"/>
    </location>
</feature>
<accession>A0A1G2SKC7</accession>
<dbReference type="AlphaFoldDB" id="A0A1G2SKC7"/>
<dbReference type="Gene3D" id="1.10.287.1260">
    <property type="match status" value="2"/>
</dbReference>